<feature type="region of interest" description="Disordered" evidence="1">
    <location>
        <begin position="1"/>
        <end position="22"/>
    </location>
</feature>
<evidence type="ECO:0000313" key="2">
    <source>
        <dbReference type="EMBL" id="SFM45892.1"/>
    </source>
</evidence>
<evidence type="ECO:0000256" key="1">
    <source>
        <dbReference type="SAM" id="MobiDB-lite"/>
    </source>
</evidence>
<protein>
    <submittedName>
        <fullName evidence="2">Uncharacterized protein</fullName>
    </submittedName>
</protein>
<sequence length="88" mass="10058">MTKDKKSTFPGSMRDHQDAVKAEAVKVSTKIDEAFGKLAKKMRKRADKAKGKMDGARKPERRAILLRRFELYADAANHLEERLPRSDD</sequence>
<dbReference type="EMBL" id="FOTK01000032">
    <property type="protein sequence ID" value="SFM45892.1"/>
    <property type="molecule type" value="Genomic_DNA"/>
</dbReference>
<accession>A0A1I4R0P6</accession>
<dbReference type="Proteomes" id="UP000199048">
    <property type="component" value="Unassembled WGS sequence"/>
</dbReference>
<keyword evidence="3" id="KW-1185">Reference proteome</keyword>
<proteinExistence type="predicted"/>
<dbReference type="AlphaFoldDB" id="A0A1I4R0P6"/>
<reference evidence="3" key="1">
    <citation type="submission" date="2016-10" db="EMBL/GenBank/DDBJ databases">
        <authorList>
            <person name="Varghese N."/>
            <person name="Submissions S."/>
        </authorList>
    </citation>
    <scope>NUCLEOTIDE SEQUENCE [LARGE SCALE GENOMIC DNA]</scope>
    <source>
        <strain evidence="3">BL36</strain>
    </source>
</reference>
<gene>
    <name evidence="2" type="ORF">SAMN05192568_103246</name>
</gene>
<evidence type="ECO:0000313" key="3">
    <source>
        <dbReference type="Proteomes" id="UP000199048"/>
    </source>
</evidence>
<dbReference type="RefSeq" id="WP_092044724.1">
    <property type="nucleotide sequence ID" value="NZ_FOTK01000032.1"/>
</dbReference>
<name>A0A1I4R0P6_9HYPH</name>
<dbReference type="OrthoDB" id="8000318at2"/>
<organism evidence="2 3">
    <name type="scientific">Methylobacterium pseudosasicola</name>
    <dbReference type="NCBI Taxonomy" id="582667"/>
    <lineage>
        <taxon>Bacteria</taxon>
        <taxon>Pseudomonadati</taxon>
        <taxon>Pseudomonadota</taxon>
        <taxon>Alphaproteobacteria</taxon>
        <taxon>Hyphomicrobiales</taxon>
        <taxon>Methylobacteriaceae</taxon>
        <taxon>Methylobacterium</taxon>
    </lineage>
</organism>